<proteinExistence type="inferred from homology"/>
<feature type="compositionally biased region" description="Low complexity" evidence="2">
    <location>
        <begin position="270"/>
        <end position="306"/>
    </location>
</feature>
<dbReference type="PANTHER" id="PTHR32097:SF4">
    <property type="entry name" value="GENERAL STRESS PROTEIN 16U"/>
    <property type="match status" value="1"/>
</dbReference>
<dbReference type="RefSeq" id="WP_276092150.1">
    <property type="nucleotide sequence ID" value="NZ_JARJBC010000002.1"/>
</dbReference>
<dbReference type="EMBL" id="JARJBC010000002">
    <property type="protein sequence ID" value="MDF3288341.1"/>
    <property type="molecule type" value="Genomic_DNA"/>
</dbReference>
<feature type="region of interest" description="Disordered" evidence="2">
    <location>
        <begin position="185"/>
        <end position="320"/>
    </location>
</feature>
<comment type="caution">
    <text evidence="4">The sequence shown here is derived from an EMBL/GenBank/DDBJ whole genome shotgun (WGS) entry which is preliminary data.</text>
</comment>
<keyword evidence="5" id="KW-1185">Reference proteome</keyword>
<dbReference type="Proteomes" id="UP001216579">
    <property type="component" value="Unassembled WGS sequence"/>
</dbReference>
<accession>A0ABT5ZF73</accession>
<evidence type="ECO:0000313" key="5">
    <source>
        <dbReference type="Proteomes" id="UP001216579"/>
    </source>
</evidence>
<sequence length="320" mass="32628">MTHAMVKGSNVPLQASAVRAVLRWNTGAGVPDVDASALLLGGDGRVRSDADFVFYNQPRHPSGLVRHRPKRREGHGLTDSVDVELAGLETSVDRVVLAASADGGTFGSVPGLRLLLLDLAAEEDAEPIAAFDIAPDTGGETAMICGELYRRGTGWKFRALGQGYATGLVGLATEFGIAVDDAEAQAPAAPEPTGASPSAAPPPAEASAATAATGTAPASAEPSVPLPPLVPPMPNSQPAYGYPQQPAAQAGGYGYPQQPGGYGFPPPAEPAATAQQSGYGYPPHPAYGYPQQATVAQQAAAPTVPAITLPPQGPQFQNGR</sequence>
<protein>
    <submittedName>
        <fullName evidence="4">TerD family protein</fullName>
    </submittedName>
</protein>
<evidence type="ECO:0000256" key="2">
    <source>
        <dbReference type="SAM" id="MobiDB-lite"/>
    </source>
</evidence>
<feature type="compositionally biased region" description="Low complexity" evidence="2">
    <location>
        <begin position="237"/>
        <end position="259"/>
    </location>
</feature>
<feature type="compositionally biased region" description="Low complexity" evidence="2">
    <location>
        <begin position="205"/>
        <end position="223"/>
    </location>
</feature>
<feature type="compositionally biased region" description="Low complexity" evidence="2">
    <location>
        <begin position="185"/>
        <end position="198"/>
    </location>
</feature>
<dbReference type="InterPro" id="IPR003325">
    <property type="entry name" value="TerD"/>
</dbReference>
<evidence type="ECO:0000259" key="3">
    <source>
        <dbReference type="Pfam" id="PF02342"/>
    </source>
</evidence>
<organism evidence="4 5">
    <name type="scientific">Streptomyces silvisoli</name>
    <dbReference type="NCBI Taxonomy" id="3034235"/>
    <lineage>
        <taxon>Bacteria</taxon>
        <taxon>Bacillati</taxon>
        <taxon>Actinomycetota</taxon>
        <taxon>Actinomycetes</taxon>
        <taxon>Kitasatosporales</taxon>
        <taxon>Streptomycetaceae</taxon>
        <taxon>Streptomyces</taxon>
    </lineage>
</organism>
<gene>
    <name evidence="4" type="ORF">P3G67_03685</name>
</gene>
<evidence type="ECO:0000313" key="4">
    <source>
        <dbReference type="EMBL" id="MDF3288341.1"/>
    </source>
</evidence>
<feature type="domain" description="TerD" evidence="3">
    <location>
        <begin position="1"/>
        <end position="175"/>
    </location>
</feature>
<evidence type="ECO:0000256" key="1">
    <source>
        <dbReference type="ARBA" id="ARBA00008775"/>
    </source>
</evidence>
<dbReference type="PANTHER" id="PTHR32097">
    <property type="entry name" value="CAMP-BINDING PROTEIN 1-RELATED"/>
    <property type="match status" value="1"/>
</dbReference>
<feature type="compositionally biased region" description="Pro residues" evidence="2">
    <location>
        <begin position="224"/>
        <end position="235"/>
    </location>
</feature>
<reference evidence="4 5" key="1">
    <citation type="submission" date="2023-03" db="EMBL/GenBank/DDBJ databases">
        <title>Draft genome sequence of Streptomyces sp. RB6PN23 isolated from peat swamp forest in Thailand.</title>
        <authorList>
            <person name="Klaysubun C."/>
            <person name="Duangmal K."/>
        </authorList>
    </citation>
    <scope>NUCLEOTIDE SEQUENCE [LARGE SCALE GENOMIC DNA]</scope>
    <source>
        <strain evidence="4 5">RB6PN23</strain>
    </source>
</reference>
<dbReference type="Gene3D" id="2.60.60.30">
    <property type="entry name" value="sav2460 like domains"/>
    <property type="match status" value="1"/>
</dbReference>
<dbReference type="CDD" id="cd06974">
    <property type="entry name" value="TerD_like"/>
    <property type="match status" value="1"/>
</dbReference>
<dbReference type="InterPro" id="IPR051324">
    <property type="entry name" value="Stress/Tellurium_Resist"/>
</dbReference>
<comment type="similarity">
    <text evidence="1">Belongs to the CAPAB/TerDEXZ family.</text>
</comment>
<name>A0ABT5ZF73_9ACTN</name>
<dbReference type="Pfam" id="PF02342">
    <property type="entry name" value="TerD"/>
    <property type="match status" value="1"/>
</dbReference>